<accession>A0A939JZQ5</accession>
<evidence type="ECO:0000256" key="1">
    <source>
        <dbReference type="ARBA" id="ARBA00000287"/>
    </source>
</evidence>
<dbReference type="EC" id="2.7.8.8" evidence="5"/>
<dbReference type="PROSITE" id="PS00379">
    <property type="entry name" value="CDP_ALCOHOL_P_TRANSF"/>
    <property type="match status" value="1"/>
</dbReference>
<dbReference type="Proteomes" id="UP000664795">
    <property type="component" value="Unassembled WGS sequence"/>
</dbReference>
<evidence type="ECO:0000256" key="17">
    <source>
        <dbReference type="SAM" id="Phobius"/>
    </source>
</evidence>
<dbReference type="EMBL" id="JAFMYU010000008">
    <property type="protein sequence ID" value="MBO0931658.1"/>
    <property type="molecule type" value="Genomic_DNA"/>
</dbReference>
<evidence type="ECO:0000256" key="4">
    <source>
        <dbReference type="ARBA" id="ARBA00010441"/>
    </source>
</evidence>
<gene>
    <name evidence="18" type="primary">pssA</name>
    <name evidence="18" type="ORF">J2I48_11665</name>
</gene>
<dbReference type="GO" id="GO:0003882">
    <property type="term" value="F:CDP-diacylglycerol-serine O-phosphatidyltransferase activity"/>
    <property type="evidence" value="ECO:0007669"/>
    <property type="project" value="UniProtKB-EC"/>
</dbReference>
<feature type="transmembrane region" description="Helical" evidence="17">
    <location>
        <begin position="57"/>
        <end position="76"/>
    </location>
</feature>
<evidence type="ECO:0000256" key="9">
    <source>
        <dbReference type="ARBA" id="ARBA00022692"/>
    </source>
</evidence>
<dbReference type="AlphaFoldDB" id="A0A939JZQ5"/>
<keyword evidence="8 16" id="KW-0808">Transferase</keyword>
<evidence type="ECO:0000256" key="10">
    <source>
        <dbReference type="ARBA" id="ARBA00022989"/>
    </source>
</evidence>
<comment type="caution">
    <text evidence="18">The sequence shown here is derived from an EMBL/GenBank/DDBJ whole genome shotgun (WGS) entry which is preliminary data.</text>
</comment>
<dbReference type="Pfam" id="PF01066">
    <property type="entry name" value="CDP-OH_P_transf"/>
    <property type="match status" value="1"/>
</dbReference>
<dbReference type="GO" id="GO:0008654">
    <property type="term" value="P:phospholipid biosynthetic process"/>
    <property type="evidence" value="ECO:0007669"/>
    <property type="project" value="UniProtKB-KW"/>
</dbReference>
<dbReference type="InterPro" id="IPR004533">
    <property type="entry name" value="CDP-diaglyc--ser_O-PTrfase"/>
</dbReference>
<name>A0A939JZQ5_9BACT</name>
<keyword evidence="12 17" id="KW-0472">Membrane</keyword>
<sequence length="236" mass="25681">MTCGNLLCGCIGILFTMRGDLVTAAWLIVLAGILDFGDGFVARAVGASGPFGKELDSLADVVTFGVLPSFILLALLQGSFLPSSALTITGVDTASFWPYLAFSIAVCGALRLARFNIDTRQTEQFLGLPIPANALFVASLPMIVAMQPQYESLVLNPFVLYGTIIGLSLLMVSELPLMAFKFKSFGWAENKVKYSFLLASILLLFLLQFAAIPLIILLYIFLSISINRKTKRMYNE</sequence>
<dbReference type="InterPro" id="IPR000462">
    <property type="entry name" value="CDP-OH_P_trans"/>
</dbReference>
<dbReference type="Gene3D" id="1.20.120.1760">
    <property type="match status" value="1"/>
</dbReference>
<evidence type="ECO:0000256" key="2">
    <source>
        <dbReference type="ARBA" id="ARBA00004141"/>
    </source>
</evidence>
<protein>
    <recommendedName>
        <fullName evidence="6">CDP-diacylglycerol--serine O-phosphatidyltransferase</fullName>
        <ecNumber evidence="5">2.7.8.8</ecNumber>
    </recommendedName>
    <alternativeName>
        <fullName evidence="15">Phosphatidylserine synthase</fullName>
    </alternativeName>
</protein>
<dbReference type="NCBIfam" id="TIGR00473">
    <property type="entry name" value="pssA"/>
    <property type="match status" value="1"/>
</dbReference>
<evidence type="ECO:0000313" key="18">
    <source>
        <dbReference type="EMBL" id="MBO0931658.1"/>
    </source>
</evidence>
<evidence type="ECO:0000256" key="16">
    <source>
        <dbReference type="RuleBase" id="RU003750"/>
    </source>
</evidence>
<comment type="catalytic activity">
    <reaction evidence="1">
        <text>a CDP-1,2-diacyl-sn-glycerol + L-serine = a 1,2-diacyl-sn-glycero-3-phospho-L-serine + CMP + H(+)</text>
        <dbReference type="Rhea" id="RHEA:16913"/>
        <dbReference type="ChEBI" id="CHEBI:15378"/>
        <dbReference type="ChEBI" id="CHEBI:33384"/>
        <dbReference type="ChEBI" id="CHEBI:57262"/>
        <dbReference type="ChEBI" id="CHEBI:58332"/>
        <dbReference type="ChEBI" id="CHEBI:60377"/>
        <dbReference type="EC" id="2.7.8.8"/>
    </reaction>
</comment>
<keyword evidence="13" id="KW-0594">Phospholipid biosynthesis</keyword>
<dbReference type="InterPro" id="IPR048254">
    <property type="entry name" value="CDP_ALCOHOL_P_TRANSF_CS"/>
</dbReference>
<evidence type="ECO:0000256" key="14">
    <source>
        <dbReference type="ARBA" id="ARBA00023264"/>
    </source>
</evidence>
<dbReference type="GO" id="GO:0012505">
    <property type="term" value="C:endomembrane system"/>
    <property type="evidence" value="ECO:0007669"/>
    <property type="project" value="UniProtKB-SubCell"/>
</dbReference>
<evidence type="ECO:0000256" key="11">
    <source>
        <dbReference type="ARBA" id="ARBA00023098"/>
    </source>
</evidence>
<dbReference type="GO" id="GO:0016020">
    <property type="term" value="C:membrane"/>
    <property type="evidence" value="ECO:0007669"/>
    <property type="project" value="UniProtKB-SubCell"/>
</dbReference>
<feature type="transmembrane region" description="Helical" evidence="17">
    <location>
        <begin position="158"/>
        <end position="182"/>
    </location>
</feature>
<evidence type="ECO:0000256" key="5">
    <source>
        <dbReference type="ARBA" id="ARBA00013174"/>
    </source>
</evidence>
<comment type="similarity">
    <text evidence="4 16">Belongs to the CDP-alcohol phosphatidyltransferase class-I family.</text>
</comment>
<feature type="transmembrane region" description="Helical" evidence="17">
    <location>
        <begin position="96"/>
        <end position="113"/>
    </location>
</feature>
<comment type="subcellular location">
    <subcellularLocation>
        <location evidence="3">Endomembrane system</location>
    </subcellularLocation>
    <subcellularLocation>
        <location evidence="2">Membrane</location>
        <topology evidence="2">Multi-pass membrane protein</topology>
    </subcellularLocation>
</comment>
<keyword evidence="10 17" id="KW-1133">Transmembrane helix</keyword>
<evidence type="ECO:0000256" key="6">
    <source>
        <dbReference type="ARBA" id="ARBA00017171"/>
    </source>
</evidence>
<keyword evidence="7" id="KW-0444">Lipid biosynthesis</keyword>
<evidence type="ECO:0000313" key="19">
    <source>
        <dbReference type="Proteomes" id="UP000664795"/>
    </source>
</evidence>
<proteinExistence type="inferred from homology"/>
<evidence type="ECO:0000256" key="3">
    <source>
        <dbReference type="ARBA" id="ARBA00004308"/>
    </source>
</evidence>
<evidence type="ECO:0000256" key="7">
    <source>
        <dbReference type="ARBA" id="ARBA00022516"/>
    </source>
</evidence>
<organism evidence="18 19">
    <name type="scientific">Fibrella aquatilis</name>
    <dbReference type="NCBI Taxonomy" id="2817059"/>
    <lineage>
        <taxon>Bacteria</taxon>
        <taxon>Pseudomonadati</taxon>
        <taxon>Bacteroidota</taxon>
        <taxon>Cytophagia</taxon>
        <taxon>Cytophagales</taxon>
        <taxon>Spirosomataceae</taxon>
        <taxon>Fibrella</taxon>
    </lineage>
</organism>
<evidence type="ECO:0000256" key="13">
    <source>
        <dbReference type="ARBA" id="ARBA00023209"/>
    </source>
</evidence>
<evidence type="ECO:0000256" key="8">
    <source>
        <dbReference type="ARBA" id="ARBA00022679"/>
    </source>
</evidence>
<keyword evidence="11" id="KW-0443">Lipid metabolism</keyword>
<feature type="transmembrane region" description="Helical" evidence="17">
    <location>
        <begin position="125"/>
        <end position="146"/>
    </location>
</feature>
<evidence type="ECO:0000256" key="12">
    <source>
        <dbReference type="ARBA" id="ARBA00023136"/>
    </source>
</evidence>
<reference evidence="18 19" key="1">
    <citation type="submission" date="2021-03" db="EMBL/GenBank/DDBJ databases">
        <title>Fibrella sp. HMF5036 genome sequencing and assembly.</title>
        <authorList>
            <person name="Kang H."/>
            <person name="Kim H."/>
            <person name="Bae S."/>
            <person name="Joh K."/>
        </authorList>
    </citation>
    <scope>NUCLEOTIDE SEQUENCE [LARGE SCALE GENOMIC DNA]</scope>
    <source>
        <strain evidence="18 19">HMF5036</strain>
    </source>
</reference>
<dbReference type="InterPro" id="IPR043130">
    <property type="entry name" value="CDP-OH_PTrfase_TM_dom"/>
</dbReference>
<keyword evidence="19" id="KW-1185">Reference proteome</keyword>
<feature type="transmembrane region" description="Helical" evidence="17">
    <location>
        <begin position="194"/>
        <end position="222"/>
    </location>
</feature>
<keyword evidence="14" id="KW-1208">Phospholipid metabolism</keyword>
<evidence type="ECO:0000256" key="15">
    <source>
        <dbReference type="ARBA" id="ARBA00032361"/>
    </source>
</evidence>
<keyword evidence="9 17" id="KW-0812">Transmembrane</keyword>